<dbReference type="OrthoDB" id="10056365at2759"/>
<sequence length="264" mass="29429">MASPDIFTRAAQQFLCSGTKKKRLCPSACVDLAAQVLAVDAGLKPALLYDTNAASPEQIQLYLDALQTAGRLSKALRTVSIDDNSFVVNPALEVSHMEDLLKSRSLVVIDVCPQREKPGVTDFNSEMEDMVTAMLEYFKDLNDAGSARNGDLDKELYQSWNLCTLFGVLLGYPVSYWFDQTRGFENCLSMTPLVVTKVWVTWRADTVSHRCCLYSFSVPEELWSDAQSQVDRWTQGLSDRIRRQAAFTELSVSMTTVTLPAVTL</sequence>
<comment type="similarity">
    <text evidence="1">Belongs to the UPF0739 family.</text>
</comment>
<dbReference type="Proteomes" id="UP000504632">
    <property type="component" value="Chromosome 6"/>
</dbReference>
<evidence type="ECO:0000313" key="3">
    <source>
        <dbReference type="RefSeq" id="XP_030632461.1"/>
    </source>
</evidence>
<organism evidence="2 3">
    <name type="scientific">Chanos chanos</name>
    <name type="common">Milkfish</name>
    <name type="synonym">Mugil chanos</name>
    <dbReference type="NCBI Taxonomy" id="29144"/>
    <lineage>
        <taxon>Eukaryota</taxon>
        <taxon>Metazoa</taxon>
        <taxon>Chordata</taxon>
        <taxon>Craniata</taxon>
        <taxon>Vertebrata</taxon>
        <taxon>Euteleostomi</taxon>
        <taxon>Actinopterygii</taxon>
        <taxon>Neopterygii</taxon>
        <taxon>Teleostei</taxon>
        <taxon>Ostariophysi</taxon>
        <taxon>Gonorynchiformes</taxon>
        <taxon>Chanidae</taxon>
        <taxon>Chanos</taxon>
    </lineage>
</organism>
<dbReference type="InParanoid" id="A0A6J2VML3"/>
<dbReference type="Pfam" id="PF14953">
    <property type="entry name" value="DUF4504"/>
    <property type="match status" value="1"/>
</dbReference>
<keyword evidence="2" id="KW-1185">Reference proteome</keyword>
<name>A0A6J2VML3_CHACN</name>
<evidence type="ECO:0000256" key="1">
    <source>
        <dbReference type="ARBA" id="ARBA00007065"/>
    </source>
</evidence>
<dbReference type="GeneID" id="115813919"/>
<proteinExistence type="inferred from homology"/>
<dbReference type="PANTHER" id="PTHR31366">
    <property type="entry name" value="UPF0739 PROTEIN C1ORF74"/>
    <property type="match status" value="1"/>
</dbReference>
<reference evidence="3" key="1">
    <citation type="submission" date="2025-08" db="UniProtKB">
        <authorList>
            <consortium name="RefSeq"/>
        </authorList>
    </citation>
    <scope>IDENTIFICATION</scope>
</reference>
<dbReference type="FunCoup" id="A0A6J2VML3">
    <property type="interactions" value="807"/>
</dbReference>
<evidence type="ECO:0000313" key="2">
    <source>
        <dbReference type="Proteomes" id="UP000504632"/>
    </source>
</evidence>
<dbReference type="InterPro" id="IPR027850">
    <property type="entry name" value="DUF4504"/>
</dbReference>
<dbReference type="PANTHER" id="PTHR31366:SF2">
    <property type="entry name" value="UPF0739 PROTEIN C1ORF74"/>
    <property type="match status" value="1"/>
</dbReference>
<protein>
    <submittedName>
        <fullName evidence="3">UPF0739 protein C1orf74 homolog</fullName>
    </submittedName>
</protein>
<dbReference type="CTD" id="113095146"/>
<dbReference type="RefSeq" id="XP_030632461.1">
    <property type="nucleotide sequence ID" value="XM_030776601.1"/>
</dbReference>
<gene>
    <name evidence="3" type="primary">c6h1orf74</name>
</gene>
<dbReference type="AlphaFoldDB" id="A0A6J2VML3"/>
<accession>A0A6J2VML3</accession>